<comment type="similarity">
    <text evidence="2">Belongs to the major facilitator superfamily. Metabolite:H+ Symporter (MHS) family (TC 2.A.1.6) family.</text>
</comment>
<feature type="transmembrane region" description="Helical" evidence="9">
    <location>
        <begin position="65"/>
        <end position="85"/>
    </location>
</feature>
<feature type="transmembrane region" description="Helical" evidence="9">
    <location>
        <begin position="161"/>
        <end position="179"/>
    </location>
</feature>
<dbReference type="InterPro" id="IPR011701">
    <property type="entry name" value="MFS"/>
</dbReference>
<dbReference type="InterPro" id="IPR005829">
    <property type="entry name" value="Sugar_transporter_CS"/>
</dbReference>
<protein>
    <recommendedName>
        <fullName evidence="10">Major facilitator superfamily (MFS) profile domain-containing protein</fullName>
    </recommendedName>
</protein>
<keyword evidence="6" id="KW-0769">Symport</keyword>
<organism evidence="11">
    <name type="scientific">Phenylobacterium glaciei</name>
    <dbReference type="NCBI Taxonomy" id="2803784"/>
    <lineage>
        <taxon>Bacteria</taxon>
        <taxon>Pseudomonadati</taxon>
        <taxon>Pseudomonadota</taxon>
        <taxon>Alphaproteobacteria</taxon>
        <taxon>Caulobacterales</taxon>
        <taxon>Caulobacteraceae</taxon>
        <taxon>Phenylobacterium</taxon>
    </lineage>
</organism>
<dbReference type="PANTHER" id="PTHR43528">
    <property type="entry name" value="ALPHA-KETOGLUTARATE PERMEASE"/>
    <property type="match status" value="1"/>
</dbReference>
<keyword evidence="8 9" id="KW-0472">Membrane</keyword>
<keyword evidence="3" id="KW-0813">Transport</keyword>
<feature type="transmembrane region" description="Helical" evidence="9">
    <location>
        <begin position="91"/>
        <end position="116"/>
    </location>
</feature>
<keyword evidence="5 9" id="KW-0812">Transmembrane</keyword>
<evidence type="ECO:0000256" key="9">
    <source>
        <dbReference type="SAM" id="Phobius"/>
    </source>
</evidence>
<keyword evidence="4" id="KW-1003">Cell membrane</keyword>
<feature type="transmembrane region" description="Helical" evidence="9">
    <location>
        <begin position="41"/>
        <end position="58"/>
    </location>
</feature>
<dbReference type="PROSITE" id="PS50850">
    <property type="entry name" value="MFS"/>
    <property type="match status" value="1"/>
</dbReference>
<dbReference type="PROSITE" id="PS00216">
    <property type="entry name" value="SUGAR_TRANSPORT_1"/>
    <property type="match status" value="1"/>
</dbReference>
<dbReference type="AlphaFoldDB" id="A0A974SB65"/>
<dbReference type="PANTHER" id="PTHR43528:SF3">
    <property type="entry name" value="CITRATE-PROTON SYMPORTER"/>
    <property type="match status" value="1"/>
</dbReference>
<evidence type="ECO:0000256" key="4">
    <source>
        <dbReference type="ARBA" id="ARBA00022475"/>
    </source>
</evidence>
<dbReference type="EMBL" id="CP068570">
    <property type="protein sequence ID" value="QQZ51422.1"/>
    <property type="molecule type" value="Genomic_DNA"/>
</dbReference>
<name>A0A974SB65_9CAUL</name>
<feature type="domain" description="Major facilitator superfamily (MFS) profile" evidence="10">
    <location>
        <begin position="1"/>
        <end position="184"/>
    </location>
</feature>
<feature type="transmembrane region" description="Helical" evidence="9">
    <location>
        <begin position="128"/>
        <end position="149"/>
    </location>
</feature>
<dbReference type="InterPro" id="IPR020846">
    <property type="entry name" value="MFS_dom"/>
</dbReference>
<dbReference type="GO" id="GO:0015293">
    <property type="term" value="F:symporter activity"/>
    <property type="evidence" value="ECO:0007669"/>
    <property type="project" value="UniProtKB-KW"/>
</dbReference>
<dbReference type="Gene3D" id="1.20.1250.20">
    <property type="entry name" value="MFS general substrate transporter like domains"/>
    <property type="match status" value="1"/>
</dbReference>
<dbReference type="GO" id="GO:0005886">
    <property type="term" value="C:plasma membrane"/>
    <property type="evidence" value="ECO:0007669"/>
    <property type="project" value="UniProtKB-SubCell"/>
</dbReference>
<gene>
    <name evidence="11" type="ORF">JKL49_10595</name>
</gene>
<dbReference type="SUPFAM" id="SSF103473">
    <property type="entry name" value="MFS general substrate transporter"/>
    <property type="match status" value="1"/>
</dbReference>
<evidence type="ECO:0000256" key="3">
    <source>
        <dbReference type="ARBA" id="ARBA00022448"/>
    </source>
</evidence>
<dbReference type="Pfam" id="PF07690">
    <property type="entry name" value="MFS_1"/>
    <property type="match status" value="1"/>
</dbReference>
<accession>A0A974SB65</accession>
<evidence type="ECO:0000256" key="1">
    <source>
        <dbReference type="ARBA" id="ARBA00004651"/>
    </source>
</evidence>
<reference evidence="11" key="1">
    <citation type="submission" date="2021-01" db="EMBL/GenBank/DDBJ databases">
        <title>Genome sequence of Phenylobacterium sp. 20VBR1 isolated from a valley glaceir, Ny-Alesund, Svalbard.</title>
        <authorList>
            <person name="Thomas F.A."/>
            <person name="Krishnan K.P."/>
            <person name="Sinha R.K."/>
        </authorList>
    </citation>
    <scope>NUCLEOTIDE SEQUENCE</scope>
    <source>
        <strain evidence="11">20VBR1</strain>
    </source>
</reference>
<evidence type="ECO:0000256" key="6">
    <source>
        <dbReference type="ARBA" id="ARBA00022847"/>
    </source>
</evidence>
<keyword evidence="7 9" id="KW-1133">Transmembrane helix</keyword>
<dbReference type="InterPro" id="IPR036259">
    <property type="entry name" value="MFS_trans_sf"/>
</dbReference>
<evidence type="ECO:0000259" key="10">
    <source>
        <dbReference type="PROSITE" id="PS50850"/>
    </source>
</evidence>
<proteinExistence type="inferred from homology"/>
<evidence type="ECO:0000256" key="7">
    <source>
        <dbReference type="ARBA" id="ARBA00022989"/>
    </source>
</evidence>
<dbReference type="InterPro" id="IPR051084">
    <property type="entry name" value="H+-coupled_symporters"/>
</dbReference>
<evidence type="ECO:0000256" key="8">
    <source>
        <dbReference type="ARBA" id="ARBA00023136"/>
    </source>
</evidence>
<sequence length="206" mass="21856">MVCGFLIIACGTIGSYIFQYMATFGQNTLRLSTSVSMAGELANNGIGIVAVMAGGAISDRFGRRSVMLGPQLLFCLLIVPCFLWLTTARNATSFISANLILSAISGFMYGAVYAAISESIPKAVRARVFALVYSIPVAVFGGTTQFFITWLLHVTGSPMSIAWYLTGVSLIGLAAMYLLRESAPVRVNSADQRASWAPASAVMPGT</sequence>
<comment type="subcellular location">
    <subcellularLocation>
        <location evidence="1">Cell membrane</location>
        <topology evidence="1">Multi-pass membrane protein</topology>
    </subcellularLocation>
</comment>
<evidence type="ECO:0000256" key="5">
    <source>
        <dbReference type="ARBA" id="ARBA00022692"/>
    </source>
</evidence>
<evidence type="ECO:0000256" key="2">
    <source>
        <dbReference type="ARBA" id="ARBA00008240"/>
    </source>
</evidence>
<evidence type="ECO:0000313" key="11">
    <source>
        <dbReference type="EMBL" id="QQZ51422.1"/>
    </source>
</evidence>